<sequence length="193" mass="21311">MVAIDERARKSIAVSLLSCFDFVERGFVDHESWRRGLSMVLLPEVAEDDALWGKLVSSYGTTMADSKHEMVDVSRIPERAPLAGDPILMSHVMRALMRALHDLTEEVELLKTLPRRTDANREEVERLSAETSAMRAHARAQLETRKARTIMEARRRVRAAVASAVDVEVANIFDGACDGVAPAPERSGSEGVA</sequence>
<evidence type="ECO:0000313" key="2">
    <source>
        <dbReference type="Proteomes" id="UP000037460"/>
    </source>
</evidence>
<keyword evidence="2" id="KW-1185">Reference proteome</keyword>
<dbReference type="EMBL" id="JWZX01000858">
    <property type="protein sequence ID" value="KOO35467.1"/>
    <property type="molecule type" value="Genomic_DNA"/>
</dbReference>
<dbReference type="Proteomes" id="UP000037460">
    <property type="component" value="Unassembled WGS sequence"/>
</dbReference>
<evidence type="ECO:0000313" key="1">
    <source>
        <dbReference type="EMBL" id="KOO35467.1"/>
    </source>
</evidence>
<dbReference type="AlphaFoldDB" id="A0A0M0KA71"/>
<gene>
    <name evidence="1" type="ORF">Ctob_011116</name>
</gene>
<accession>A0A0M0KA71</accession>
<name>A0A0M0KA71_9EUKA</name>
<proteinExistence type="predicted"/>
<protein>
    <submittedName>
        <fullName evidence="1">Uncharacterized protein</fullName>
    </submittedName>
</protein>
<reference evidence="2" key="1">
    <citation type="journal article" date="2015" name="PLoS Genet.">
        <title>Genome Sequence and Transcriptome Analyses of Chrysochromulina tobin: Metabolic Tools for Enhanced Algal Fitness in the Prominent Order Prymnesiales (Haptophyceae).</title>
        <authorList>
            <person name="Hovde B.T."/>
            <person name="Deodato C.R."/>
            <person name="Hunsperger H.M."/>
            <person name="Ryken S.A."/>
            <person name="Yost W."/>
            <person name="Jha R.K."/>
            <person name="Patterson J."/>
            <person name="Monnat R.J. Jr."/>
            <person name="Barlow S.B."/>
            <person name="Starkenburg S.R."/>
            <person name="Cattolico R.A."/>
        </authorList>
    </citation>
    <scope>NUCLEOTIDE SEQUENCE</scope>
    <source>
        <strain evidence="2">CCMP291</strain>
    </source>
</reference>
<organism evidence="1 2">
    <name type="scientific">Chrysochromulina tobinii</name>
    <dbReference type="NCBI Taxonomy" id="1460289"/>
    <lineage>
        <taxon>Eukaryota</taxon>
        <taxon>Haptista</taxon>
        <taxon>Haptophyta</taxon>
        <taxon>Prymnesiophyceae</taxon>
        <taxon>Prymnesiales</taxon>
        <taxon>Chrysochromulinaceae</taxon>
        <taxon>Chrysochromulina</taxon>
    </lineage>
</organism>
<comment type="caution">
    <text evidence="1">The sequence shown here is derived from an EMBL/GenBank/DDBJ whole genome shotgun (WGS) entry which is preliminary data.</text>
</comment>